<evidence type="ECO:0000313" key="1">
    <source>
        <dbReference type="EMBL" id="MFC3139985.1"/>
    </source>
</evidence>
<name>A0ABV7GID1_9GAMM</name>
<comment type="caution">
    <text evidence="1">The sequence shown here is derived from an EMBL/GenBank/DDBJ whole genome shotgun (WGS) entry which is preliminary data.</text>
</comment>
<protein>
    <submittedName>
        <fullName evidence="1">Uncharacterized protein</fullName>
    </submittedName>
</protein>
<dbReference type="Proteomes" id="UP001595621">
    <property type="component" value="Unassembled WGS sequence"/>
</dbReference>
<sequence length="163" mass="18653">MYSQNALIELLHIQLELSHGRSQHMRHFIDQYYCYQHGLVTSSGKANWSKLLWHGYVSSLAVLESDKKLLVKEHVVPLKVIVEKLIALSADKAPSLEEIAACIDENLIFATITKAEDKLLRDAKLNSRMPDGYYQTGHSLFNDKFARYRVANIQLTECQPHND</sequence>
<dbReference type="EMBL" id="JBHRTD010000018">
    <property type="protein sequence ID" value="MFC3139985.1"/>
    <property type="molecule type" value="Genomic_DNA"/>
</dbReference>
<reference evidence="2" key="1">
    <citation type="journal article" date="2019" name="Int. J. Syst. Evol. Microbiol.">
        <title>The Global Catalogue of Microorganisms (GCM) 10K type strain sequencing project: providing services to taxonomists for standard genome sequencing and annotation.</title>
        <authorList>
            <consortium name="The Broad Institute Genomics Platform"/>
            <consortium name="The Broad Institute Genome Sequencing Center for Infectious Disease"/>
            <person name="Wu L."/>
            <person name="Ma J."/>
        </authorList>
    </citation>
    <scope>NUCLEOTIDE SEQUENCE [LARGE SCALE GENOMIC DNA]</scope>
    <source>
        <strain evidence="2">KCTC 52277</strain>
    </source>
</reference>
<proteinExistence type="predicted"/>
<gene>
    <name evidence="1" type="ORF">ACFOE0_17645</name>
</gene>
<dbReference type="RefSeq" id="WP_248933916.1">
    <property type="nucleotide sequence ID" value="NZ_JAKILF010000001.1"/>
</dbReference>
<keyword evidence="2" id="KW-1185">Reference proteome</keyword>
<evidence type="ECO:0000313" key="2">
    <source>
        <dbReference type="Proteomes" id="UP001595621"/>
    </source>
</evidence>
<accession>A0ABV7GID1</accession>
<organism evidence="1 2">
    <name type="scientific">Shewanella submarina</name>
    <dbReference type="NCBI Taxonomy" id="2016376"/>
    <lineage>
        <taxon>Bacteria</taxon>
        <taxon>Pseudomonadati</taxon>
        <taxon>Pseudomonadota</taxon>
        <taxon>Gammaproteobacteria</taxon>
        <taxon>Alteromonadales</taxon>
        <taxon>Shewanellaceae</taxon>
        <taxon>Shewanella</taxon>
    </lineage>
</organism>